<accession>A0A9P0BKW0</accession>
<organism evidence="2 3">
    <name type="scientific">Brassicogethes aeneus</name>
    <name type="common">Rape pollen beetle</name>
    <name type="synonym">Meligethes aeneus</name>
    <dbReference type="NCBI Taxonomy" id="1431903"/>
    <lineage>
        <taxon>Eukaryota</taxon>
        <taxon>Metazoa</taxon>
        <taxon>Ecdysozoa</taxon>
        <taxon>Arthropoda</taxon>
        <taxon>Hexapoda</taxon>
        <taxon>Insecta</taxon>
        <taxon>Pterygota</taxon>
        <taxon>Neoptera</taxon>
        <taxon>Endopterygota</taxon>
        <taxon>Coleoptera</taxon>
        <taxon>Polyphaga</taxon>
        <taxon>Cucujiformia</taxon>
        <taxon>Nitidulidae</taxon>
        <taxon>Meligethinae</taxon>
        <taxon>Brassicogethes</taxon>
    </lineage>
</organism>
<evidence type="ECO:0000256" key="1">
    <source>
        <dbReference type="SAM" id="MobiDB-lite"/>
    </source>
</evidence>
<dbReference type="InterPro" id="IPR019412">
    <property type="entry name" value="IML2/TPR_39"/>
</dbReference>
<evidence type="ECO:0000313" key="2">
    <source>
        <dbReference type="EMBL" id="CAH0563976.1"/>
    </source>
</evidence>
<dbReference type="PANTHER" id="PTHR31859:SF1">
    <property type="entry name" value="TETRATRICOPEPTIDE REPEAT PROTEIN 39C"/>
    <property type="match status" value="1"/>
</dbReference>
<dbReference type="GO" id="GO:0060271">
    <property type="term" value="P:cilium assembly"/>
    <property type="evidence" value="ECO:0007669"/>
    <property type="project" value="TreeGrafter"/>
</dbReference>
<dbReference type="EMBL" id="OV121140">
    <property type="protein sequence ID" value="CAH0563976.1"/>
    <property type="molecule type" value="Genomic_DNA"/>
</dbReference>
<name>A0A9P0BKW0_BRAAE</name>
<dbReference type="Pfam" id="PF10300">
    <property type="entry name" value="Iml2-TPR_39"/>
    <property type="match status" value="1"/>
</dbReference>
<dbReference type="AlphaFoldDB" id="A0A9P0BKW0"/>
<dbReference type="Proteomes" id="UP001154078">
    <property type="component" value="Chromosome 9"/>
</dbReference>
<dbReference type="SUPFAM" id="SSF48452">
    <property type="entry name" value="TPR-like"/>
    <property type="match status" value="1"/>
</dbReference>
<protein>
    <recommendedName>
        <fullName evidence="4">Tetratricopeptide repeat protein 39C</fullName>
    </recommendedName>
</protein>
<sequence>MATSSNNIVDNEDSDSDNNEPTPLRDERPEWKIAADGIKMVVNNNSVDAEKLFLAYPDSLVMRSGYCFTVFMDALLSFEEEKLNKANEALKDMEKRCAIKSGFMRGVSKIFGLGQEETKPTLQELLETQIILADSQVLLGALTFLQSDISGVFKGGWALRKAWKIYNRVYREVKDMYEKQIGPLQLPEDSSSTDIETDIEWQFPESSPERDGNNGYIPINSRLPHSRSAILNRSGSRSAAAGPPPPPAPDDFDEGIVPRAASRNSLVKKSVSFHSSFSNSGESFWNARYKSLRSSVSYSYIRGLGLLGANEAKTDMMSKETIKRLMSAVSFGYGLLHLGLSLLPPSVLRITNILGFRSDRQMGIECLMYARTGEDMRAPLATLCLLWYHTIVRPYYGVDGSNIRMGGSAAKTLIDESEAQYSQSCYFLFFKGRMFRTNGDIQSALVCFKEAVDKSTQTEMRLLSLHEEGWCHLIGLDFCQSKTVFTHLKQHSRWSKAFYCYLAALCTGACGNDTDKIMEELTDFSASIKSINKGNTIFEYLTRRLHLCSNEYEALTKIKPIYWKLLLYELLYLWNALPSCTSMAIEDIIEESSKASLSDNTEQPMKGMSKLILGNCYSLKREDEIAVKEFRECLLARKDCSYNAVDAHVSAFSQFELASILCRDVETKDEGKKLLQQINHYSNYDFEQKLGVRVNAMLKTL</sequence>
<feature type="region of interest" description="Disordered" evidence="1">
    <location>
        <begin position="1"/>
        <end position="28"/>
    </location>
</feature>
<evidence type="ECO:0008006" key="4">
    <source>
        <dbReference type="Google" id="ProtNLM"/>
    </source>
</evidence>
<dbReference type="OrthoDB" id="2154985at2759"/>
<gene>
    <name evidence="2" type="ORF">MELIAE_LOCUS12635</name>
</gene>
<reference evidence="2" key="1">
    <citation type="submission" date="2021-12" db="EMBL/GenBank/DDBJ databases">
        <authorList>
            <person name="King R."/>
        </authorList>
    </citation>
    <scope>NUCLEOTIDE SEQUENCE</scope>
</reference>
<dbReference type="InterPro" id="IPR011990">
    <property type="entry name" value="TPR-like_helical_dom_sf"/>
</dbReference>
<feature type="region of interest" description="Disordered" evidence="1">
    <location>
        <begin position="203"/>
        <end position="222"/>
    </location>
</feature>
<feature type="region of interest" description="Disordered" evidence="1">
    <location>
        <begin position="233"/>
        <end position="256"/>
    </location>
</feature>
<keyword evidence="3" id="KW-1185">Reference proteome</keyword>
<evidence type="ECO:0000313" key="3">
    <source>
        <dbReference type="Proteomes" id="UP001154078"/>
    </source>
</evidence>
<proteinExistence type="predicted"/>
<dbReference type="PANTHER" id="PTHR31859">
    <property type="entry name" value="TETRATRICOPEPTIDE REPEAT PROTEIN 39 FAMILY MEMBER"/>
    <property type="match status" value="1"/>
</dbReference>